<accession>A0A238FDS9</accession>
<evidence type="ECO:0000313" key="2">
    <source>
        <dbReference type="EMBL" id="SCV71325.1"/>
    </source>
</evidence>
<proteinExistence type="predicted"/>
<dbReference type="Proteomes" id="UP000198372">
    <property type="component" value="Unassembled WGS sequence"/>
</dbReference>
<dbReference type="STRING" id="269621.A0A238FDS9"/>
<feature type="region of interest" description="Disordered" evidence="1">
    <location>
        <begin position="137"/>
        <end position="156"/>
    </location>
</feature>
<dbReference type="AlphaFoldDB" id="A0A238FDS9"/>
<gene>
    <name evidence="2" type="ORF">BQ2448_2913</name>
</gene>
<dbReference type="OrthoDB" id="2538451at2759"/>
<evidence type="ECO:0000256" key="1">
    <source>
        <dbReference type="SAM" id="MobiDB-lite"/>
    </source>
</evidence>
<organism evidence="2 3">
    <name type="scientific">Microbotryum intermedium</name>
    <dbReference type="NCBI Taxonomy" id="269621"/>
    <lineage>
        <taxon>Eukaryota</taxon>
        <taxon>Fungi</taxon>
        <taxon>Dikarya</taxon>
        <taxon>Basidiomycota</taxon>
        <taxon>Pucciniomycotina</taxon>
        <taxon>Microbotryomycetes</taxon>
        <taxon>Microbotryales</taxon>
        <taxon>Microbotryaceae</taxon>
        <taxon>Microbotryum</taxon>
    </lineage>
</organism>
<keyword evidence="3" id="KW-1185">Reference proteome</keyword>
<dbReference type="EMBL" id="FMSP01000007">
    <property type="protein sequence ID" value="SCV71325.1"/>
    <property type="molecule type" value="Genomic_DNA"/>
</dbReference>
<reference evidence="3" key="1">
    <citation type="submission" date="2016-09" db="EMBL/GenBank/DDBJ databases">
        <authorList>
            <person name="Jeantristanb JTB J.-T."/>
            <person name="Ricardo R."/>
        </authorList>
    </citation>
    <scope>NUCLEOTIDE SEQUENCE [LARGE SCALE GENOMIC DNA]</scope>
</reference>
<sequence length="171" mass="19300">MDPPLLPAPRLLKLNQRDDNDVSHSEAPGIPGFYAWVVVDGIDVPIYGARAEGNKVIGYIESMEGKPYVVKYRHERLEVSVTTDYNVEVFVDGKIQTTIRPFIFGKERLTDDNAAATSSKEEIENAGTIQVKILRSRPTAPSRLAPPPPPKVPAWTFQFFPRNRRKRPCRK</sequence>
<evidence type="ECO:0000313" key="3">
    <source>
        <dbReference type="Proteomes" id="UP000198372"/>
    </source>
</evidence>
<name>A0A238FDS9_9BASI</name>
<protein>
    <submittedName>
        <fullName evidence="2">BQ2448_2913 protein</fullName>
    </submittedName>
</protein>